<dbReference type="EMBL" id="FOLQ01000004">
    <property type="protein sequence ID" value="SFD28215.1"/>
    <property type="molecule type" value="Genomic_DNA"/>
</dbReference>
<evidence type="ECO:0000256" key="1">
    <source>
        <dbReference type="ARBA" id="ARBA00001231"/>
    </source>
</evidence>
<dbReference type="InterPro" id="IPR036881">
    <property type="entry name" value="Glyco_hydro_3_C_sf"/>
</dbReference>
<dbReference type="GO" id="GO:0005975">
    <property type="term" value="P:carbohydrate metabolic process"/>
    <property type="evidence" value="ECO:0007669"/>
    <property type="project" value="InterPro"/>
</dbReference>
<evidence type="ECO:0000259" key="6">
    <source>
        <dbReference type="Pfam" id="PF00144"/>
    </source>
</evidence>
<evidence type="ECO:0000259" key="7">
    <source>
        <dbReference type="Pfam" id="PF00933"/>
    </source>
</evidence>
<dbReference type="InterPro" id="IPR050226">
    <property type="entry name" value="NagZ_Beta-hexosaminidase"/>
</dbReference>
<organism evidence="8 9">
    <name type="scientific">Spirosoma endophyticum</name>
    <dbReference type="NCBI Taxonomy" id="662367"/>
    <lineage>
        <taxon>Bacteria</taxon>
        <taxon>Pseudomonadati</taxon>
        <taxon>Bacteroidota</taxon>
        <taxon>Cytophagia</taxon>
        <taxon>Cytophagales</taxon>
        <taxon>Cytophagaceae</taxon>
        <taxon>Spirosoma</taxon>
    </lineage>
</organism>
<dbReference type="InterPro" id="IPR001764">
    <property type="entry name" value="Glyco_hydro_3_N"/>
</dbReference>
<evidence type="ECO:0000256" key="3">
    <source>
        <dbReference type="ARBA" id="ARBA00012663"/>
    </source>
</evidence>
<feature type="domain" description="Glycoside hydrolase family 3 N-terminal" evidence="7">
    <location>
        <begin position="87"/>
        <end position="404"/>
    </location>
</feature>
<dbReference type="Pfam" id="PF00933">
    <property type="entry name" value="Glyco_hydro_3"/>
    <property type="match status" value="1"/>
</dbReference>
<dbReference type="InterPro" id="IPR036962">
    <property type="entry name" value="Glyco_hydro_3_N_sf"/>
</dbReference>
<dbReference type="InterPro" id="IPR001466">
    <property type="entry name" value="Beta-lactam-related"/>
</dbReference>
<dbReference type="GO" id="GO:0009254">
    <property type="term" value="P:peptidoglycan turnover"/>
    <property type="evidence" value="ECO:0007669"/>
    <property type="project" value="TreeGrafter"/>
</dbReference>
<dbReference type="SUPFAM" id="SSF56601">
    <property type="entry name" value="beta-lactamase/transpeptidase-like"/>
    <property type="match status" value="1"/>
</dbReference>
<protein>
    <recommendedName>
        <fullName evidence="3">beta-N-acetylhexosaminidase</fullName>
        <ecNumber evidence="3">3.2.1.52</ecNumber>
    </recommendedName>
</protein>
<name>A0A1I1R1N4_9BACT</name>
<dbReference type="PANTHER" id="PTHR30480:SF13">
    <property type="entry name" value="BETA-HEXOSAMINIDASE"/>
    <property type="match status" value="1"/>
</dbReference>
<accession>A0A1I1R1N4</accession>
<dbReference type="Gene3D" id="3.20.20.300">
    <property type="entry name" value="Glycoside hydrolase, family 3, N-terminal domain"/>
    <property type="match status" value="1"/>
</dbReference>
<evidence type="ECO:0000256" key="2">
    <source>
        <dbReference type="ARBA" id="ARBA00005336"/>
    </source>
</evidence>
<keyword evidence="9" id="KW-1185">Reference proteome</keyword>
<dbReference type="InterPro" id="IPR017853">
    <property type="entry name" value="GH"/>
</dbReference>
<dbReference type="Gene3D" id="3.40.710.10">
    <property type="entry name" value="DD-peptidase/beta-lactamase superfamily"/>
    <property type="match status" value="1"/>
</dbReference>
<evidence type="ECO:0000256" key="5">
    <source>
        <dbReference type="ARBA" id="ARBA00023295"/>
    </source>
</evidence>
<dbReference type="AlphaFoldDB" id="A0A1I1R1N4"/>
<keyword evidence="5" id="KW-0326">Glycosidase</keyword>
<keyword evidence="4" id="KW-0378">Hydrolase</keyword>
<dbReference type="Gene3D" id="3.40.50.1700">
    <property type="entry name" value="Glycoside hydrolase family 3 C-terminal domain"/>
    <property type="match status" value="1"/>
</dbReference>
<dbReference type="Proteomes" id="UP000198598">
    <property type="component" value="Unassembled WGS sequence"/>
</dbReference>
<dbReference type="PROSITE" id="PS00775">
    <property type="entry name" value="GLYCOSYL_HYDROL_F3"/>
    <property type="match status" value="1"/>
</dbReference>
<dbReference type="Pfam" id="PF00144">
    <property type="entry name" value="Beta-lactamase"/>
    <property type="match status" value="1"/>
</dbReference>
<sequence length="1040" mass="116075">MVKAIPCFVQNSMAVFIKAVVGNSFRIFEASDSIHQLMPFCRSLLFGLFSVLLSLPAFAQTTTPTFFQLNARQNCWVDSVFTNMSPDDRIAQLIMVAGYSNRKPTYEDSLIRLVQTNKLGGVVMFQGGPVRQAQLTNRLQKASPVPLLIAMDAEWGLAMRLDSTVRYPYQMTLGAMQGAGSDSLIYQMGANLAKQARRLGVHVNFAPSVDVNNNPNNPVINFRSFGEDKYAVSRKALAYMRGMQDNNLLTSLKHFPGHGDTGTDSHYDLPLITKSRAQLDSLELYPFRQLIKAGAAGVMIAHLSIPALDTTRNRPSTLSPAIVTNLLKNELGFQGLVFSDAMNMKGVTKYFPSGQADELGLEAGMDVLEFTEDVPAALAQIKAAIATGRLTQAALDSRCLKVLRAKAWVGLDQYKPIVLENLVSDINPVRDELLNRKFTEASLTVLKNDRNLLPLQRLDTLRIASVAIESDKITAFQQMAGNYTQIDHFNITSKTPDSTLAHVLDSLRNYNLLLVDVHLNNIRPAVQYGLQAKTAGLVSELVATGKAVVTVFGNTYVLDKLTFPMDTAQPSRSIEQARAIVMPYQLTTYTEELSAQLIFGAIGALGKLPVTVNQRFRIGDGIPVQSNGRLKYTIPEEVGINSVFLTQQVDSLVNVGLTQKAFPGCVVQMAKDGKVIFRKAYGQHTYDASLGAEPKPVQLDDLYDMASVTKVSTSTPALMRLVDEGKFNLNGKMGDYLPSFKKSNKANLLWRDVLTHQARLKAWIPFWMDTKNPDGTWKPKTFKTEESGRYPIEVTDSLYEFRKYPQTIYEQIRDSPLNAKKEYVYSDLSFILYPQIVKRLTDVDFEDYLKTTFYRPLGASTLTFKPRRFYSLNRIVPTEYDSLFRKTLIWGRVHDEGAAMLDGLSGHAGLFGDANDLMKVYEMYRQKGSYGGQQFISAKTIAEFTRYQFPELGNRRGLGFDKPSFKYTGNAPQSATKASFGHSGFTGTFVWVEPDPAYNLTYIFLCNRVYPTRNNPKLANLNTRTNIVEALYQATKRGMR</sequence>
<evidence type="ECO:0000313" key="8">
    <source>
        <dbReference type="EMBL" id="SFD28215.1"/>
    </source>
</evidence>
<comment type="similarity">
    <text evidence="2">Belongs to the glycosyl hydrolase 3 family.</text>
</comment>
<dbReference type="STRING" id="662367.SAMN05216167_104206"/>
<dbReference type="InterPro" id="IPR012338">
    <property type="entry name" value="Beta-lactam/transpept-like"/>
</dbReference>
<feature type="domain" description="Beta-lactamase-related" evidence="6">
    <location>
        <begin position="650"/>
        <end position="1017"/>
    </location>
</feature>
<gene>
    <name evidence="8" type="ORF">SAMN05216167_104206</name>
</gene>
<evidence type="ECO:0000313" key="9">
    <source>
        <dbReference type="Proteomes" id="UP000198598"/>
    </source>
</evidence>
<evidence type="ECO:0000256" key="4">
    <source>
        <dbReference type="ARBA" id="ARBA00022801"/>
    </source>
</evidence>
<dbReference type="GO" id="GO:0004563">
    <property type="term" value="F:beta-N-acetylhexosaminidase activity"/>
    <property type="evidence" value="ECO:0007669"/>
    <property type="project" value="UniProtKB-EC"/>
</dbReference>
<dbReference type="EC" id="3.2.1.52" evidence="3"/>
<dbReference type="InterPro" id="IPR019800">
    <property type="entry name" value="Glyco_hydro_3_AS"/>
</dbReference>
<dbReference type="PANTHER" id="PTHR30480">
    <property type="entry name" value="BETA-HEXOSAMINIDASE-RELATED"/>
    <property type="match status" value="1"/>
</dbReference>
<dbReference type="SUPFAM" id="SSF51445">
    <property type="entry name" value="(Trans)glycosidases"/>
    <property type="match status" value="1"/>
</dbReference>
<proteinExistence type="inferred from homology"/>
<reference evidence="8 9" key="1">
    <citation type="submission" date="2016-10" db="EMBL/GenBank/DDBJ databases">
        <authorList>
            <person name="de Groot N.N."/>
        </authorList>
    </citation>
    <scope>NUCLEOTIDE SEQUENCE [LARGE SCALE GENOMIC DNA]</scope>
    <source>
        <strain evidence="8 9">DSM 26130</strain>
    </source>
</reference>
<comment type="catalytic activity">
    <reaction evidence="1">
        <text>Hydrolysis of terminal non-reducing N-acetyl-D-hexosamine residues in N-acetyl-beta-D-hexosaminides.</text>
        <dbReference type="EC" id="3.2.1.52"/>
    </reaction>
</comment>